<dbReference type="EMBL" id="JACLYU010000005">
    <property type="protein sequence ID" value="MBM6699528.1"/>
    <property type="molecule type" value="Genomic_DNA"/>
</dbReference>
<evidence type="ECO:0000259" key="7">
    <source>
        <dbReference type="PROSITE" id="PS50850"/>
    </source>
</evidence>
<feature type="transmembrane region" description="Helical" evidence="6">
    <location>
        <begin position="57"/>
        <end position="79"/>
    </location>
</feature>
<evidence type="ECO:0000256" key="1">
    <source>
        <dbReference type="ARBA" id="ARBA00004651"/>
    </source>
</evidence>
<feature type="transmembrane region" description="Helical" evidence="6">
    <location>
        <begin position="357"/>
        <end position="375"/>
    </location>
</feature>
<dbReference type="PROSITE" id="PS50850">
    <property type="entry name" value="MFS"/>
    <property type="match status" value="1"/>
</dbReference>
<feature type="transmembrane region" description="Helical" evidence="6">
    <location>
        <begin position="444"/>
        <end position="464"/>
    </location>
</feature>
<accession>A0A939B9H2</accession>
<dbReference type="Proteomes" id="UP000718821">
    <property type="component" value="Unassembled WGS sequence"/>
</dbReference>
<feature type="compositionally biased region" description="Polar residues" evidence="5">
    <location>
        <begin position="18"/>
        <end position="32"/>
    </location>
</feature>
<keyword evidence="3 6" id="KW-1133">Transmembrane helix</keyword>
<name>A0A939B9H2_9BIFI</name>
<feature type="transmembrane region" description="Helical" evidence="6">
    <location>
        <begin position="151"/>
        <end position="174"/>
    </location>
</feature>
<keyword evidence="2 6" id="KW-0812">Transmembrane</keyword>
<dbReference type="InterPro" id="IPR011701">
    <property type="entry name" value="MFS"/>
</dbReference>
<feature type="region of interest" description="Disordered" evidence="5">
    <location>
        <begin position="239"/>
        <end position="275"/>
    </location>
</feature>
<feature type="transmembrane region" description="Helical" evidence="6">
    <location>
        <begin position="121"/>
        <end position="139"/>
    </location>
</feature>
<feature type="transmembrane region" description="Helical" evidence="6">
    <location>
        <begin position="322"/>
        <end position="345"/>
    </location>
</feature>
<evidence type="ECO:0000256" key="3">
    <source>
        <dbReference type="ARBA" id="ARBA00022989"/>
    </source>
</evidence>
<feature type="transmembrane region" description="Helical" evidence="6">
    <location>
        <begin position="85"/>
        <end position="109"/>
    </location>
</feature>
<feature type="transmembrane region" description="Helical" evidence="6">
    <location>
        <begin position="181"/>
        <end position="200"/>
    </location>
</feature>
<evidence type="ECO:0000256" key="6">
    <source>
        <dbReference type="SAM" id="Phobius"/>
    </source>
</evidence>
<dbReference type="SUPFAM" id="SSF103473">
    <property type="entry name" value="MFS general substrate transporter"/>
    <property type="match status" value="1"/>
</dbReference>
<feature type="transmembrane region" description="Helical" evidence="6">
    <location>
        <begin position="212"/>
        <end position="229"/>
    </location>
</feature>
<comment type="caution">
    <text evidence="8">The sequence shown here is derived from an EMBL/GenBank/DDBJ whole genome shotgun (WGS) entry which is preliminary data.</text>
</comment>
<dbReference type="GO" id="GO:0022857">
    <property type="term" value="F:transmembrane transporter activity"/>
    <property type="evidence" value="ECO:0007669"/>
    <property type="project" value="InterPro"/>
</dbReference>
<dbReference type="InterPro" id="IPR052714">
    <property type="entry name" value="MFS_Exporter"/>
</dbReference>
<dbReference type="CDD" id="cd17489">
    <property type="entry name" value="MFS_YfcJ_like"/>
    <property type="match status" value="1"/>
</dbReference>
<keyword evidence="9" id="KW-1185">Reference proteome</keyword>
<dbReference type="AlphaFoldDB" id="A0A939B9H2"/>
<protein>
    <submittedName>
        <fullName evidence="8">MFS transporter</fullName>
    </submittedName>
</protein>
<dbReference type="InterPro" id="IPR036259">
    <property type="entry name" value="MFS_trans_sf"/>
</dbReference>
<proteinExistence type="predicted"/>
<evidence type="ECO:0000313" key="8">
    <source>
        <dbReference type="EMBL" id="MBM6699528.1"/>
    </source>
</evidence>
<feature type="transmembrane region" description="Helical" evidence="6">
    <location>
        <begin position="381"/>
        <end position="407"/>
    </location>
</feature>
<feature type="transmembrane region" description="Helical" evidence="6">
    <location>
        <begin position="419"/>
        <end position="438"/>
    </location>
</feature>
<feature type="compositionally biased region" description="Basic and acidic residues" evidence="5">
    <location>
        <begin position="1"/>
        <end position="13"/>
    </location>
</feature>
<keyword evidence="4 6" id="KW-0472">Membrane</keyword>
<sequence length="482" mass="51717">MTDAPHRQHDRRPVSGQPGPSKQPNTQSSTQPRKPPRNARQPQRQHQPKDRLITRDVALVMAAAFCFMASNMLATPLMAGYSEELGATGAMMGLVSGMMSIVSLFCRPVAGLLSDRTSKRVLVGVGAALYLVSSVWYSLAGSPASLIAARMVNGVGFACCSVCLATWMSLLLPIRHMGAGMGLYGTMNALAMAVGPAIGIEAQQLVGYRPTFLISAAMAVCMVVSVFLVKNGGRPVRGRTAVGGRPADDRTAGGHVSGGPAAGDRAAALPTPQPRSRRSTALRLLRAVIEPRVVPLTLVFMLFALPYFANQSFLVTYVDGRHLAVTASLFFPLYAVALLVLRLALRDLFDRWPFRRFLLCCSVCLLGMLACLGAMTNDWLMLLAGIFTAASYGIMSSVTQAQAVVIAGRERSGVANSTYYIGIDLGMGLGPLVGGFLYQHAPLAWFYPMMMVVVPVALALYFAADAMMRRHDRRRDAERAAG</sequence>
<evidence type="ECO:0000256" key="4">
    <source>
        <dbReference type="ARBA" id="ARBA00023136"/>
    </source>
</evidence>
<evidence type="ECO:0000256" key="2">
    <source>
        <dbReference type="ARBA" id="ARBA00022692"/>
    </source>
</evidence>
<reference evidence="8" key="2">
    <citation type="journal article" date="2021" name="Sci. Rep.">
        <title>The distribution of antibiotic resistance genes in chicken gut microbiota commensals.</title>
        <authorList>
            <person name="Juricova H."/>
            <person name="Matiasovicova J."/>
            <person name="Kubasova T."/>
            <person name="Cejkova D."/>
            <person name="Rychlik I."/>
        </authorList>
    </citation>
    <scope>NUCLEOTIDE SEQUENCE</scope>
    <source>
        <strain evidence="8">An836</strain>
    </source>
</reference>
<dbReference type="Pfam" id="PF07690">
    <property type="entry name" value="MFS_1"/>
    <property type="match status" value="1"/>
</dbReference>
<evidence type="ECO:0000256" key="5">
    <source>
        <dbReference type="SAM" id="MobiDB-lite"/>
    </source>
</evidence>
<dbReference type="PANTHER" id="PTHR23531:SF1">
    <property type="entry name" value="QUINOLENE RESISTANCE PROTEIN NORA"/>
    <property type="match status" value="1"/>
</dbReference>
<reference evidence="8" key="1">
    <citation type="submission" date="2020-08" db="EMBL/GenBank/DDBJ databases">
        <authorList>
            <person name="Cejkova D."/>
            <person name="Kubasova T."/>
            <person name="Jahodarova E."/>
            <person name="Rychlik I."/>
        </authorList>
    </citation>
    <scope>NUCLEOTIDE SEQUENCE</scope>
    <source>
        <strain evidence="8">An836</strain>
    </source>
</reference>
<comment type="subcellular location">
    <subcellularLocation>
        <location evidence="1">Cell membrane</location>
        <topology evidence="1">Multi-pass membrane protein</topology>
    </subcellularLocation>
</comment>
<feature type="domain" description="Major facilitator superfamily (MFS) profile" evidence="7">
    <location>
        <begin position="56"/>
        <end position="467"/>
    </location>
</feature>
<dbReference type="InterPro" id="IPR020846">
    <property type="entry name" value="MFS_dom"/>
</dbReference>
<dbReference type="GO" id="GO:0005886">
    <property type="term" value="C:plasma membrane"/>
    <property type="evidence" value="ECO:0007669"/>
    <property type="project" value="UniProtKB-SubCell"/>
</dbReference>
<dbReference type="PANTHER" id="PTHR23531">
    <property type="entry name" value="QUINOLENE RESISTANCE PROTEIN NORA"/>
    <property type="match status" value="1"/>
</dbReference>
<organism evidence="8 9">
    <name type="scientific">Bifidobacterium pullorum subsp. saeculare</name>
    <dbReference type="NCBI Taxonomy" id="78257"/>
    <lineage>
        <taxon>Bacteria</taxon>
        <taxon>Bacillati</taxon>
        <taxon>Actinomycetota</taxon>
        <taxon>Actinomycetes</taxon>
        <taxon>Bifidobacteriales</taxon>
        <taxon>Bifidobacteriaceae</taxon>
        <taxon>Bifidobacterium</taxon>
    </lineage>
</organism>
<evidence type="ECO:0000313" key="9">
    <source>
        <dbReference type="Proteomes" id="UP000718821"/>
    </source>
</evidence>
<gene>
    <name evidence="8" type="ORF">H7U32_04185</name>
</gene>
<feature type="region of interest" description="Disordered" evidence="5">
    <location>
        <begin position="1"/>
        <end position="52"/>
    </location>
</feature>
<dbReference type="Gene3D" id="1.20.1250.20">
    <property type="entry name" value="MFS general substrate transporter like domains"/>
    <property type="match status" value="1"/>
</dbReference>
<feature type="transmembrane region" description="Helical" evidence="6">
    <location>
        <begin position="293"/>
        <end position="310"/>
    </location>
</feature>